<dbReference type="CDD" id="cd06587">
    <property type="entry name" value="VOC"/>
    <property type="match status" value="1"/>
</dbReference>
<dbReference type="PROSITE" id="PS51819">
    <property type="entry name" value="VOC"/>
    <property type="match status" value="1"/>
</dbReference>
<evidence type="ECO:0000313" key="3">
    <source>
        <dbReference type="Proteomes" id="UP000182725"/>
    </source>
</evidence>
<evidence type="ECO:0000313" key="2">
    <source>
        <dbReference type="EMBL" id="SEE84193.1"/>
    </source>
</evidence>
<name>A0A1H5M4S3_9MICC</name>
<accession>A0A1H5M4S3</accession>
<dbReference type="RefSeq" id="WP_074712057.1">
    <property type="nucleotide sequence ID" value="NZ_FNTV01000001.1"/>
</dbReference>
<reference evidence="2 3" key="1">
    <citation type="submission" date="2016-10" db="EMBL/GenBank/DDBJ databases">
        <authorList>
            <person name="de Groot N.N."/>
        </authorList>
    </citation>
    <scope>NUCLEOTIDE SEQUENCE [LARGE SCALE GENOMIC DNA]</scope>
    <source>
        <strain evidence="2 3">DSM 22274</strain>
    </source>
</reference>
<protein>
    <recommendedName>
        <fullName evidence="1">VOC domain-containing protein</fullName>
    </recommendedName>
</protein>
<dbReference type="PANTHER" id="PTHR35908">
    <property type="entry name" value="HYPOTHETICAL FUSION PROTEIN"/>
    <property type="match status" value="1"/>
</dbReference>
<sequence length="119" mass="12870">MIGQVDEVVVNCQDPSALARFWSAVLGGEPVDRNESWSFVDPPGWTRLAFQKVPEPKHGRNRLHIDVLVDDVPEATIAAIALGAVKVGAIHSDSVGTFQVLLDLEGNEWCVVRPVTGAN</sequence>
<dbReference type="EMBL" id="FNTV01000001">
    <property type="protein sequence ID" value="SEE84193.1"/>
    <property type="molecule type" value="Genomic_DNA"/>
</dbReference>
<organism evidence="2 3">
    <name type="scientific">Arthrobacter alpinus</name>
    <dbReference type="NCBI Taxonomy" id="656366"/>
    <lineage>
        <taxon>Bacteria</taxon>
        <taxon>Bacillati</taxon>
        <taxon>Actinomycetota</taxon>
        <taxon>Actinomycetes</taxon>
        <taxon>Micrococcales</taxon>
        <taxon>Micrococcaceae</taxon>
        <taxon>Arthrobacter</taxon>
    </lineage>
</organism>
<feature type="domain" description="VOC" evidence="1">
    <location>
        <begin position="4"/>
        <end position="114"/>
    </location>
</feature>
<proteinExistence type="predicted"/>
<dbReference type="InterPro" id="IPR029068">
    <property type="entry name" value="Glyas_Bleomycin-R_OHBP_Dase"/>
</dbReference>
<evidence type="ECO:0000259" key="1">
    <source>
        <dbReference type="PROSITE" id="PS51819"/>
    </source>
</evidence>
<dbReference type="InterPro" id="IPR037523">
    <property type="entry name" value="VOC_core"/>
</dbReference>
<gene>
    <name evidence="2" type="ORF">SAMN04489740_2747</name>
</gene>
<dbReference type="InterPro" id="IPR041581">
    <property type="entry name" value="Glyoxalase_6"/>
</dbReference>
<dbReference type="Proteomes" id="UP000182725">
    <property type="component" value="Unassembled WGS sequence"/>
</dbReference>
<dbReference type="SUPFAM" id="SSF54593">
    <property type="entry name" value="Glyoxalase/Bleomycin resistance protein/Dihydroxybiphenyl dioxygenase"/>
    <property type="match status" value="1"/>
</dbReference>
<dbReference type="AlphaFoldDB" id="A0A1H5M4S3"/>
<dbReference type="PANTHER" id="PTHR35908:SF1">
    <property type="entry name" value="CONSERVED PROTEIN"/>
    <property type="match status" value="1"/>
</dbReference>
<dbReference type="Gene3D" id="3.10.180.10">
    <property type="entry name" value="2,3-Dihydroxybiphenyl 1,2-Dioxygenase, domain 1"/>
    <property type="match status" value="1"/>
</dbReference>
<dbReference type="Pfam" id="PF18029">
    <property type="entry name" value="Glyoxalase_6"/>
    <property type="match status" value="1"/>
</dbReference>